<keyword evidence="3" id="KW-1185">Reference proteome</keyword>
<keyword evidence="1" id="KW-0812">Transmembrane</keyword>
<evidence type="ECO:0000313" key="3">
    <source>
        <dbReference type="Proteomes" id="UP000641139"/>
    </source>
</evidence>
<evidence type="ECO:0000313" key="2">
    <source>
        <dbReference type="EMBL" id="MBI1648025.1"/>
    </source>
</evidence>
<dbReference type="Proteomes" id="UP000641139">
    <property type="component" value="Unassembled WGS sequence"/>
</dbReference>
<dbReference type="RefSeq" id="WP_198467570.1">
    <property type="nucleotide sequence ID" value="NZ_JAEFDB010000010.1"/>
</dbReference>
<comment type="caution">
    <text evidence="2">The sequence shown here is derived from an EMBL/GenBank/DDBJ whole genome shotgun (WGS) entry which is preliminary data.</text>
</comment>
<evidence type="ECO:0008006" key="4">
    <source>
        <dbReference type="Google" id="ProtNLM"/>
    </source>
</evidence>
<keyword evidence="1" id="KW-1133">Transmembrane helix</keyword>
<feature type="transmembrane region" description="Helical" evidence="1">
    <location>
        <begin position="38"/>
        <end position="61"/>
    </location>
</feature>
<keyword evidence="1" id="KW-0472">Membrane</keyword>
<organism evidence="2 3">
    <name type="scientific">Capnocytophaga periodontitidis</name>
    <dbReference type="NCBI Taxonomy" id="2795027"/>
    <lineage>
        <taxon>Bacteria</taxon>
        <taxon>Pseudomonadati</taxon>
        <taxon>Bacteroidota</taxon>
        <taxon>Flavobacteriia</taxon>
        <taxon>Flavobacteriales</taxon>
        <taxon>Flavobacteriaceae</taxon>
        <taxon>Capnocytophaga</taxon>
    </lineage>
</organism>
<accession>A0ABS0SQQ9</accession>
<reference evidence="2 3" key="1">
    <citation type="journal article" date="2021" name="Int. J. Syst. Evol. Microbiol.">
        <title>Capnocytophaga periodontitidis sp. nov., isolated from subgingival plaque of periodontitis patient.</title>
        <authorList>
            <person name="Zhang Y."/>
            <person name="Qiao D."/>
            <person name="Shi W."/>
            <person name="Wu D."/>
            <person name="Cai M."/>
        </authorList>
    </citation>
    <scope>NUCLEOTIDE SEQUENCE [LARGE SCALE GENOMIC DNA]</scope>
    <source>
        <strain evidence="2 3">051621</strain>
    </source>
</reference>
<dbReference type="EMBL" id="JAEFDC010000017">
    <property type="protein sequence ID" value="MBI1648025.1"/>
    <property type="molecule type" value="Genomic_DNA"/>
</dbReference>
<gene>
    <name evidence="2" type="ORF">I7X30_13305</name>
</gene>
<name>A0ABS0SQQ9_9FLAO</name>
<sequence>MKKLEIKQMEKIQGGDFLNGACAVMGGTRAAIAVRALVAPVIAIPLWGQVAFAAGAVACLGRGMRIW</sequence>
<protein>
    <recommendedName>
        <fullName evidence="4">Bacteriocin</fullName>
    </recommendedName>
</protein>
<proteinExistence type="predicted"/>
<evidence type="ECO:0000256" key="1">
    <source>
        <dbReference type="SAM" id="Phobius"/>
    </source>
</evidence>